<evidence type="ECO:0000313" key="3">
    <source>
        <dbReference type="Proteomes" id="UP000187203"/>
    </source>
</evidence>
<evidence type="ECO:0000313" key="2">
    <source>
        <dbReference type="EMBL" id="OMP13246.1"/>
    </source>
</evidence>
<keyword evidence="2" id="KW-0645">Protease</keyword>
<proteinExistence type="predicted"/>
<dbReference type="Proteomes" id="UP000187203">
    <property type="component" value="Unassembled WGS sequence"/>
</dbReference>
<gene>
    <name evidence="2" type="ORF">COLO4_02016</name>
</gene>
<feature type="compositionally biased region" description="Basic and acidic residues" evidence="1">
    <location>
        <begin position="53"/>
        <end position="63"/>
    </location>
</feature>
<sequence length="69" mass="7837">RQLILFGIDRVNRAWIRLIAREEDLQLAAVDLVDHPHQRHIGDPGSSHQPAGDGHRIVSDKTPLRQQLC</sequence>
<name>A0A1R3L1M3_9ROSI</name>
<evidence type="ECO:0000256" key="1">
    <source>
        <dbReference type="SAM" id="MobiDB-lite"/>
    </source>
</evidence>
<keyword evidence="2" id="KW-0121">Carboxypeptidase</keyword>
<comment type="caution">
    <text evidence="2">The sequence shown here is derived from an EMBL/GenBank/DDBJ whole genome shotgun (WGS) entry which is preliminary data.</text>
</comment>
<reference evidence="3" key="1">
    <citation type="submission" date="2013-09" db="EMBL/GenBank/DDBJ databases">
        <title>Corchorus olitorius genome sequencing.</title>
        <authorList>
            <person name="Alam M."/>
            <person name="Haque M.S."/>
            <person name="Islam M.S."/>
            <person name="Emdad E.M."/>
            <person name="Islam M.M."/>
            <person name="Ahmed B."/>
            <person name="Halim A."/>
            <person name="Hossen Q.M.M."/>
            <person name="Hossain M.Z."/>
            <person name="Ahmed R."/>
            <person name="Khan M.M."/>
            <person name="Islam R."/>
            <person name="Rashid M.M."/>
            <person name="Khan S.A."/>
            <person name="Rahman M.S."/>
            <person name="Alam M."/>
            <person name="Yahiya A.S."/>
            <person name="Khan M.S."/>
            <person name="Azam M.S."/>
            <person name="Haque T."/>
            <person name="Lashkar M.Z.H."/>
            <person name="Akhand A.I."/>
            <person name="Morshed G."/>
            <person name="Roy S."/>
            <person name="Uddin K.S."/>
            <person name="Rabeya T."/>
            <person name="Hossain A.S."/>
            <person name="Chowdhury A."/>
            <person name="Snigdha A.R."/>
            <person name="Mortoza M.S."/>
            <person name="Matin S.A."/>
            <person name="Hoque S.M.E."/>
            <person name="Islam M.K."/>
            <person name="Roy D.K."/>
            <person name="Haider R."/>
            <person name="Moosa M.M."/>
            <person name="Elias S.M."/>
            <person name="Hasan A.M."/>
            <person name="Jahan S."/>
            <person name="Shafiuddin M."/>
            <person name="Mahmood N."/>
            <person name="Shommy N.S."/>
        </authorList>
    </citation>
    <scope>NUCLEOTIDE SEQUENCE [LARGE SCALE GENOMIC DNA]</scope>
    <source>
        <strain evidence="3">cv. O-4</strain>
    </source>
</reference>
<dbReference type="GO" id="GO:0004180">
    <property type="term" value="F:carboxypeptidase activity"/>
    <property type="evidence" value="ECO:0007669"/>
    <property type="project" value="UniProtKB-KW"/>
</dbReference>
<feature type="non-terminal residue" evidence="2">
    <location>
        <position position="1"/>
    </location>
</feature>
<dbReference type="EMBL" id="AWUE01004778">
    <property type="protein sequence ID" value="OMP13246.1"/>
    <property type="molecule type" value="Genomic_DNA"/>
</dbReference>
<feature type="region of interest" description="Disordered" evidence="1">
    <location>
        <begin position="37"/>
        <end position="69"/>
    </location>
</feature>
<accession>A0A1R3L1M3</accession>
<keyword evidence="3" id="KW-1185">Reference proteome</keyword>
<dbReference type="AlphaFoldDB" id="A0A1R3L1M3"/>
<keyword evidence="2" id="KW-0378">Hydrolase</keyword>
<organism evidence="2 3">
    <name type="scientific">Corchorus olitorius</name>
    <dbReference type="NCBI Taxonomy" id="93759"/>
    <lineage>
        <taxon>Eukaryota</taxon>
        <taxon>Viridiplantae</taxon>
        <taxon>Streptophyta</taxon>
        <taxon>Embryophyta</taxon>
        <taxon>Tracheophyta</taxon>
        <taxon>Spermatophyta</taxon>
        <taxon>Magnoliopsida</taxon>
        <taxon>eudicotyledons</taxon>
        <taxon>Gunneridae</taxon>
        <taxon>Pentapetalae</taxon>
        <taxon>rosids</taxon>
        <taxon>malvids</taxon>
        <taxon>Malvales</taxon>
        <taxon>Malvaceae</taxon>
        <taxon>Grewioideae</taxon>
        <taxon>Apeibeae</taxon>
        <taxon>Corchorus</taxon>
    </lineage>
</organism>
<protein>
    <submittedName>
        <fullName evidence="2">Carboxypeptidase A2-like protein</fullName>
    </submittedName>
</protein>